<dbReference type="InterPro" id="IPR015884">
    <property type="entry name" value="Malic_enzyme_CS"/>
</dbReference>
<dbReference type="InterPro" id="IPR001891">
    <property type="entry name" value="Malic_OxRdtase"/>
</dbReference>
<dbReference type="InterPro" id="IPR037062">
    <property type="entry name" value="Malic_N_dom_sf"/>
</dbReference>
<evidence type="ECO:0000256" key="4">
    <source>
        <dbReference type="ARBA" id="ARBA00023027"/>
    </source>
</evidence>
<comment type="caution">
    <text evidence="11">The sequence shown here is derived from an EMBL/GenBank/DDBJ whole genome shotgun (WGS) entry which is preliminary data.</text>
</comment>
<feature type="active site" description="Proton donor" evidence="5">
    <location>
        <position position="99"/>
    </location>
</feature>
<keyword evidence="3 7" id="KW-0479">Metal-binding</keyword>
<dbReference type="PRINTS" id="PR00072">
    <property type="entry name" value="MALOXRDTASE"/>
</dbReference>
<dbReference type="GO" id="GO:0051287">
    <property type="term" value="F:NAD binding"/>
    <property type="evidence" value="ECO:0007669"/>
    <property type="project" value="InterPro"/>
</dbReference>
<dbReference type="GO" id="GO:0005739">
    <property type="term" value="C:mitochondrion"/>
    <property type="evidence" value="ECO:0007669"/>
    <property type="project" value="TreeGrafter"/>
</dbReference>
<evidence type="ECO:0000313" key="12">
    <source>
        <dbReference type="Proteomes" id="UP001215280"/>
    </source>
</evidence>
<organism evidence="11 12">
    <name type="scientific">Mycena maculata</name>
    <dbReference type="NCBI Taxonomy" id="230809"/>
    <lineage>
        <taxon>Eukaryota</taxon>
        <taxon>Fungi</taxon>
        <taxon>Dikarya</taxon>
        <taxon>Basidiomycota</taxon>
        <taxon>Agaricomycotina</taxon>
        <taxon>Agaricomycetes</taxon>
        <taxon>Agaricomycetidae</taxon>
        <taxon>Agaricales</taxon>
        <taxon>Marasmiineae</taxon>
        <taxon>Mycenaceae</taxon>
        <taxon>Mycena</taxon>
    </lineage>
</organism>
<accession>A0AAD7NCE6</accession>
<feature type="binding site" evidence="6">
    <location>
        <position position="416"/>
    </location>
    <ligand>
        <name>(S)-malate</name>
        <dbReference type="ChEBI" id="CHEBI:15589"/>
    </ligand>
</feature>
<keyword evidence="8" id="KW-0560">Oxidoreductase</keyword>
<dbReference type="PROSITE" id="PS00331">
    <property type="entry name" value="MALIC_ENZYMES"/>
    <property type="match status" value="1"/>
</dbReference>
<dbReference type="Gene3D" id="3.40.50.720">
    <property type="entry name" value="NAD(P)-binding Rossmann-like Domain"/>
    <property type="match status" value="1"/>
</dbReference>
<dbReference type="InterPro" id="IPR012302">
    <property type="entry name" value="Malic_NAD-bd"/>
</dbReference>
<dbReference type="Pfam" id="PF00390">
    <property type="entry name" value="malic"/>
    <property type="match status" value="1"/>
</dbReference>
<dbReference type="PANTHER" id="PTHR23406:SF34">
    <property type="entry name" value="NAD-DEPENDENT MALIC ENZYME, MITOCHONDRIAL"/>
    <property type="match status" value="1"/>
</dbReference>
<comment type="similarity">
    <text evidence="2 8">Belongs to the malic enzymes family.</text>
</comment>
<evidence type="ECO:0000259" key="10">
    <source>
        <dbReference type="SMART" id="SM01274"/>
    </source>
</evidence>
<dbReference type="EMBL" id="JARJLG010000065">
    <property type="protein sequence ID" value="KAJ7754985.1"/>
    <property type="molecule type" value="Genomic_DNA"/>
</dbReference>
<dbReference type="InterPro" id="IPR036291">
    <property type="entry name" value="NAD(P)-bd_dom_sf"/>
</dbReference>
<protein>
    <recommendedName>
        <fullName evidence="8">Malic enzyme</fullName>
    </recommendedName>
</protein>
<dbReference type="NCBIfam" id="NF010052">
    <property type="entry name" value="PRK13529.1"/>
    <property type="match status" value="1"/>
</dbReference>
<dbReference type="Gene3D" id="3.40.50.10380">
    <property type="entry name" value="Malic enzyme, N-terminal domain"/>
    <property type="match status" value="1"/>
</dbReference>
<feature type="binding site" evidence="7">
    <location>
        <position position="266"/>
    </location>
    <ligand>
        <name>a divalent metal cation</name>
        <dbReference type="ChEBI" id="CHEBI:60240"/>
    </ligand>
</feature>
<gene>
    <name evidence="11" type="ORF">DFH07DRAFT_822390</name>
</gene>
<dbReference type="SUPFAM" id="SSF53223">
    <property type="entry name" value="Aminoacid dehydrogenase-like, N-terminal domain"/>
    <property type="match status" value="1"/>
</dbReference>
<feature type="binding site" evidence="6">
    <location>
        <position position="461"/>
    </location>
    <ligand>
        <name>(S)-malate</name>
        <dbReference type="ChEBI" id="CHEBI:15589"/>
    </ligand>
</feature>
<keyword evidence="4" id="KW-0520">NAD</keyword>
<evidence type="ECO:0000256" key="8">
    <source>
        <dbReference type="RuleBase" id="RU003426"/>
    </source>
</evidence>
<dbReference type="SMART" id="SM01274">
    <property type="entry name" value="malic"/>
    <property type="match status" value="1"/>
</dbReference>
<evidence type="ECO:0000313" key="11">
    <source>
        <dbReference type="EMBL" id="KAJ7754985.1"/>
    </source>
</evidence>
<evidence type="ECO:0000256" key="6">
    <source>
        <dbReference type="PIRSR" id="PIRSR000106-2"/>
    </source>
</evidence>
<keyword evidence="12" id="KW-1185">Reference proteome</keyword>
<evidence type="ECO:0000256" key="1">
    <source>
        <dbReference type="ARBA" id="ARBA00001936"/>
    </source>
</evidence>
<dbReference type="SUPFAM" id="SSF51735">
    <property type="entry name" value="NAD(P)-binding Rossmann-fold domains"/>
    <property type="match status" value="1"/>
</dbReference>
<comment type="cofactor">
    <cofactor evidence="7">
        <name>Mg(2+)</name>
        <dbReference type="ChEBI" id="CHEBI:18420"/>
    </cofactor>
    <cofactor evidence="7">
        <name>Mn(2+)</name>
        <dbReference type="ChEBI" id="CHEBI:29035"/>
    </cofactor>
    <text evidence="7">Divalent metal cations. Prefers magnesium or manganese.</text>
</comment>
<evidence type="ECO:0000256" key="2">
    <source>
        <dbReference type="ARBA" id="ARBA00008785"/>
    </source>
</evidence>
<name>A0AAD7NCE6_9AGAR</name>
<evidence type="ECO:0000256" key="7">
    <source>
        <dbReference type="PIRSR" id="PIRSR000106-3"/>
    </source>
</evidence>
<dbReference type="GO" id="GO:0006108">
    <property type="term" value="P:malate metabolic process"/>
    <property type="evidence" value="ECO:0007669"/>
    <property type="project" value="TreeGrafter"/>
</dbReference>
<dbReference type="InterPro" id="IPR046346">
    <property type="entry name" value="Aminoacid_DH-like_N_sf"/>
</dbReference>
<feature type="active site" description="Proton acceptor" evidence="5">
    <location>
        <position position="171"/>
    </location>
</feature>
<reference evidence="11" key="1">
    <citation type="submission" date="2023-03" db="EMBL/GenBank/DDBJ databases">
        <title>Massive genome expansion in bonnet fungi (Mycena s.s.) driven by repeated elements and novel gene families across ecological guilds.</title>
        <authorList>
            <consortium name="Lawrence Berkeley National Laboratory"/>
            <person name="Harder C.B."/>
            <person name="Miyauchi S."/>
            <person name="Viragh M."/>
            <person name="Kuo A."/>
            <person name="Thoen E."/>
            <person name="Andreopoulos B."/>
            <person name="Lu D."/>
            <person name="Skrede I."/>
            <person name="Drula E."/>
            <person name="Henrissat B."/>
            <person name="Morin E."/>
            <person name="Kohler A."/>
            <person name="Barry K."/>
            <person name="LaButti K."/>
            <person name="Morin E."/>
            <person name="Salamov A."/>
            <person name="Lipzen A."/>
            <person name="Mereny Z."/>
            <person name="Hegedus B."/>
            <person name="Baldrian P."/>
            <person name="Stursova M."/>
            <person name="Weitz H."/>
            <person name="Taylor A."/>
            <person name="Grigoriev I.V."/>
            <person name="Nagy L.G."/>
            <person name="Martin F."/>
            <person name="Kauserud H."/>
        </authorList>
    </citation>
    <scope>NUCLEOTIDE SEQUENCE</scope>
    <source>
        <strain evidence="11">CBHHK188m</strain>
    </source>
</reference>
<proteinExistence type="inferred from homology"/>
<feature type="binding site" evidence="7">
    <location>
        <position position="243"/>
    </location>
    <ligand>
        <name>a divalent metal cation</name>
        <dbReference type="ChEBI" id="CHEBI:60240"/>
    </ligand>
</feature>
<comment type="cofactor">
    <cofactor evidence="1">
        <name>Mn(2+)</name>
        <dbReference type="ChEBI" id="CHEBI:29035"/>
    </cofactor>
</comment>
<dbReference type="PANTHER" id="PTHR23406">
    <property type="entry name" value="MALIC ENZYME-RELATED"/>
    <property type="match status" value="1"/>
</dbReference>
<dbReference type="GO" id="GO:0046872">
    <property type="term" value="F:metal ion binding"/>
    <property type="evidence" value="ECO:0007669"/>
    <property type="project" value="UniProtKB-KW"/>
</dbReference>
<feature type="domain" description="Malic enzyme N-terminal" evidence="10">
    <location>
        <begin position="76"/>
        <end position="257"/>
    </location>
</feature>
<dbReference type="GO" id="GO:0005829">
    <property type="term" value="C:cytosol"/>
    <property type="evidence" value="ECO:0007669"/>
    <property type="project" value="TreeGrafter"/>
</dbReference>
<dbReference type="Proteomes" id="UP001215280">
    <property type="component" value="Unassembled WGS sequence"/>
</dbReference>
<dbReference type="InterPro" id="IPR012301">
    <property type="entry name" value="Malic_N_dom"/>
</dbReference>
<sequence>MTPTVFRVALRGEELLNNPRFNKGTAFTVAERKTFGLTGRLPSKVNTLEEQCERAYLQLQARDAPIRKNSFLQSLKSQNIVLYYTILRTHLRELIPIIYTPTEAEAIADYSHLFRRSEGLYLTFPHQDSMEEDFLEQTKGKNIDLIVCSDSEAILGIGDQGVGGIGISSAKSVIYSLIGGIDPSQTLSVVLDVGTDNESLLNDELYVGWPHKRVRGEEYDKFIDKFVQLVRKFFPHSLLHFEDFGVTNANRILKRYKDAHAVFNDDIQGTGAVTLSCAMAAVGVTKTKLSDQRYIVYGAGSAGLGITRQLRDAIVATDSVSEAEANKLFYLIDKHGLIKTNTPNIRDDLLDFVRPDEEWAGVKENGAGEISLLETIKKVKPTILIGCSTHAGGFTEEVVKAMAEGCERPIIFPLSNPSKLVEVEPKNANDWTKGKALLATGSPFPPAKMPNGKDYVIAECNNALIYPGLGFGAIISKSRNMTDTMIIAGARRLASLSPALKDPDDALLPDFADAPEVNFEVAVAVAEQAVEEGSAGVSWKKEEAREKVRRHLWRPTYGEYVYDKNGMA</sequence>
<evidence type="ECO:0000256" key="5">
    <source>
        <dbReference type="PIRSR" id="PIRSR000106-1"/>
    </source>
</evidence>
<dbReference type="SMART" id="SM00919">
    <property type="entry name" value="Malic_M"/>
    <property type="match status" value="1"/>
</dbReference>
<dbReference type="FunFam" id="3.40.50.10380:FF:000001">
    <property type="entry name" value="NAD-dependent malic enzyme"/>
    <property type="match status" value="1"/>
</dbReference>
<evidence type="ECO:0000256" key="3">
    <source>
        <dbReference type="ARBA" id="ARBA00022723"/>
    </source>
</evidence>
<feature type="binding site" evidence="7">
    <location>
        <position position="242"/>
    </location>
    <ligand>
        <name>a divalent metal cation</name>
        <dbReference type="ChEBI" id="CHEBI:60240"/>
    </ligand>
</feature>
<feature type="domain" description="Malic enzyme NAD-binding" evidence="9">
    <location>
        <begin position="267"/>
        <end position="530"/>
    </location>
</feature>
<dbReference type="GO" id="GO:0004471">
    <property type="term" value="F:malate dehydrogenase (decarboxylating) (NAD+) activity"/>
    <property type="evidence" value="ECO:0007669"/>
    <property type="project" value="TreeGrafter"/>
</dbReference>
<dbReference type="PIRSF" id="PIRSF000106">
    <property type="entry name" value="ME"/>
    <property type="match status" value="1"/>
</dbReference>
<dbReference type="Pfam" id="PF03949">
    <property type="entry name" value="Malic_M"/>
    <property type="match status" value="1"/>
</dbReference>
<dbReference type="AlphaFoldDB" id="A0AAD7NCE6"/>
<evidence type="ECO:0000259" key="9">
    <source>
        <dbReference type="SMART" id="SM00919"/>
    </source>
</evidence>